<name>A0A2S9IZH5_9HYPH</name>
<gene>
    <name evidence="2" type="ORF">C5748_02005</name>
</gene>
<dbReference type="InterPro" id="IPR035069">
    <property type="entry name" value="TTHA1013/TTHA0281-like"/>
</dbReference>
<dbReference type="InterPro" id="IPR031807">
    <property type="entry name" value="HicB-like"/>
</dbReference>
<proteinExistence type="predicted"/>
<dbReference type="PANTHER" id="PTHR34504">
    <property type="entry name" value="ANTITOXIN HICB"/>
    <property type="match status" value="1"/>
</dbReference>
<dbReference type="PANTHER" id="PTHR34504:SF4">
    <property type="entry name" value="ANTITOXIN HICB"/>
    <property type="match status" value="1"/>
</dbReference>
<dbReference type="RefSeq" id="WP_105740229.1">
    <property type="nucleotide sequence ID" value="NZ_PVBR01000001.1"/>
</dbReference>
<dbReference type="Proteomes" id="UP000239434">
    <property type="component" value="Unassembled WGS sequence"/>
</dbReference>
<dbReference type="Gene3D" id="3.30.160.250">
    <property type="match status" value="1"/>
</dbReference>
<keyword evidence="3" id="KW-1185">Reference proteome</keyword>
<evidence type="ECO:0000313" key="2">
    <source>
        <dbReference type="EMBL" id="PRD45932.1"/>
    </source>
</evidence>
<dbReference type="EMBL" id="PVBR01000001">
    <property type="protein sequence ID" value="PRD45932.1"/>
    <property type="molecule type" value="Genomic_DNA"/>
</dbReference>
<accession>A0A2S9IZH5</accession>
<feature type="domain" description="HicB-like antitoxin of toxin-antitoxin system" evidence="1">
    <location>
        <begin position="5"/>
        <end position="70"/>
    </location>
</feature>
<protein>
    <submittedName>
        <fullName evidence="2">HicB family protein</fullName>
    </submittedName>
</protein>
<dbReference type="AlphaFoldDB" id="A0A2S9IZH5"/>
<reference evidence="2 3" key="1">
    <citation type="submission" date="2018-02" db="EMBL/GenBank/DDBJ databases">
        <title>The draft genome of Phyllobacterium sp. 1N-3.</title>
        <authorList>
            <person name="Liu L."/>
            <person name="Li L."/>
            <person name="Zhang X."/>
            <person name="Wang T."/>
            <person name="Liang L."/>
        </authorList>
    </citation>
    <scope>NUCLEOTIDE SEQUENCE [LARGE SCALE GENOMIC DNA]</scope>
    <source>
        <strain evidence="2 3">1N-3</strain>
    </source>
</reference>
<comment type="caution">
    <text evidence="2">The sequence shown here is derived from an EMBL/GenBank/DDBJ whole genome shotgun (WGS) entry which is preliminary data.</text>
</comment>
<dbReference type="InterPro" id="IPR051404">
    <property type="entry name" value="TA_system_antitoxin"/>
</dbReference>
<organism evidence="2 3">
    <name type="scientific">Phyllobacterium phragmitis</name>
    <dbReference type="NCBI Taxonomy" id="2670329"/>
    <lineage>
        <taxon>Bacteria</taxon>
        <taxon>Pseudomonadati</taxon>
        <taxon>Pseudomonadota</taxon>
        <taxon>Alphaproteobacteria</taxon>
        <taxon>Hyphomicrobiales</taxon>
        <taxon>Phyllobacteriaceae</taxon>
        <taxon>Phyllobacterium</taxon>
    </lineage>
</organism>
<evidence type="ECO:0000313" key="3">
    <source>
        <dbReference type="Proteomes" id="UP000239434"/>
    </source>
</evidence>
<dbReference type="Pfam" id="PF15919">
    <property type="entry name" value="HicB_lk_antitox"/>
    <property type="match status" value="1"/>
</dbReference>
<sequence>MDYIYGALLESDPDGGFVVTFPDVPAANTHGENRAEALTNAAEALGLALRGYLQQGKELPQAVTNTTDAVAVPADDAMKLALVQAFNAAGISKTELARRLGKDEVEARRILNPDHPTKFPAMQAALAVLGKTIVVSVRDAA</sequence>
<dbReference type="SUPFAM" id="SSF143100">
    <property type="entry name" value="TTHA1013/TTHA0281-like"/>
    <property type="match status" value="1"/>
</dbReference>
<evidence type="ECO:0000259" key="1">
    <source>
        <dbReference type="Pfam" id="PF15919"/>
    </source>
</evidence>